<gene>
    <name evidence="1" type="ORF">LOD99_15882</name>
</gene>
<reference evidence="1 2" key="1">
    <citation type="journal article" date="2023" name="BMC Biol.">
        <title>The compact genome of the sponge Oopsacas minuta (Hexactinellida) is lacking key metazoan core genes.</title>
        <authorList>
            <person name="Santini S."/>
            <person name="Schenkelaars Q."/>
            <person name="Jourda C."/>
            <person name="Duchesne M."/>
            <person name="Belahbib H."/>
            <person name="Rocher C."/>
            <person name="Selva M."/>
            <person name="Riesgo A."/>
            <person name="Vervoort M."/>
            <person name="Leys S.P."/>
            <person name="Kodjabachian L."/>
            <person name="Le Bivic A."/>
            <person name="Borchiellini C."/>
            <person name="Claverie J.M."/>
            <person name="Renard E."/>
        </authorList>
    </citation>
    <scope>NUCLEOTIDE SEQUENCE [LARGE SCALE GENOMIC DNA]</scope>
    <source>
        <strain evidence="1">SPO-2</strain>
    </source>
</reference>
<dbReference type="AlphaFoldDB" id="A0AAV7K750"/>
<organism evidence="1 2">
    <name type="scientific">Oopsacas minuta</name>
    <dbReference type="NCBI Taxonomy" id="111878"/>
    <lineage>
        <taxon>Eukaryota</taxon>
        <taxon>Metazoa</taxon>
        <taxon>Porifera</taxon>
        <taxon>Hexactinellida</taxon>
        <taxon>Hexasterophora</taxon>
        <taxon>Lyssacinosida</taxon>
        <taxon>Leucopsacidae</taxon>
        <taxon>Oopsacas</taxon>
    </lineage>
</organism>
<dbReference type="Proteomes" id="UP001165289">
    <property type="component" value="Unassembled WGS sequence"/>
</dbReference>
<sequence length="194" mass="22188">MRDDIHKCPKPVEIAVASLCSRDSNLLTAEGIFNFMYSRIDNIGSQLALDVFQTLKERIDDRRVIEIAALIKYLLNPASIDNSIKKSDLLKTAKGILKRLYPIQAETNNIIEDNTTQINNTTELSNLSIVPSKSIMLDELRESIRKSTTHLQTKFLKTTFIFWLKNSAFFRPLVVNHLIYSCWSNPYILSLQPV</sequence>
<proteinExistence type="predicted"/>
<accession>A0AAV7K750</accession>
<name>A0AAV7K750_9METZ</name>
<protein>
    <submittedName>
        <fullName evidence="1">Uncharacterized protein</fullName>
    </submittedName>
</protein>
<keyword evidence="2" id="KW-1185">Reference proteome</keyword>
<comment type="caution">
    <text evidence="1">The sequence shown here is derived from an EMBL/GenBank/DDBJ whole genome shotgun (WGS) entry which is preliminary data.</text>
</comment>
<evidence type="ECO:0000313" key="1">
    <source>
        <dbReference type="EMBL" id="KAI6657096.1"/>
    </source>
</evidence>
<dbReference type="EMBL" id="JAKMXF010000122">
    <property type="protein sequence ID" value="KAI6657096.1"/>
    <property type="molecule type" value="Genomic_DNA"/>
</dbReference>
<evidence type="ECO:0000313" key="2">
    <source>
        <dbReference type="Proteomes" id="UP001165289"/>
    </source>
</evidence>